<proteinExistence type="predicted"/>
<dbReference type="EMBL" id="JAHQCX010000002">
    <property type="protein sequence ID" value="MBU9725305.1"/>
    <property type="molecule type" value="Genomic_DNA"/>
</dbReference>
<comment type="caution">
    <text evidence="2">The sequence shown here is derived from an EMBL/GenBank/DDBJ whole genome shotgun (WGS) entry which is preliminary data.</text>
</comment>
<feature type="domain" description="SHOCT" evidence="1">
    <location>
        <begin position="109"/>
        <end position="136"/>
    </location>
</feature>
<protein>
    <submittedName>
        <fullName evidence="2">SHOCT domain-containing protein</fullName>
    </submittedName>
</protein>
<name>A0ABS6K475_9FIRM</name>
<evidence type="ECO:0000313" key="2">
    <source>
        <dbReference type="EMBL" id="MBU9725305.1"/>
    </source>
</evidence>
<evidence type="ECO:0000259" key="1">
    <source>
        <dbReference type="Pfam" id="PF09851"/>
    </source>
</evidence>
<gene>
    <name evidence="2" type="ORF">KTH90_04670</name>
</gene>
<reference evidence="2 3" key="1">
    <citation type="submission" date="2021-06" db="EMBL/GenBank/DDBJ databases">
        <title>Description of novel taxa of the family Lachnospiraceae.</title>
        <authorList>
            <person name="Chaplin A.V."/>
            <person name="Sokolova S.R."/>
            <person name="Pikina A.P."/>
            <person name="Korzhanova M."/>
            <person name="Belova V."/>
            <person name="Korostin D."/>
            <person name="Efimov B.A."/>
        </authorList>
    </citation>
    <scope>NUCLEOTIDE SEQUENCE [LARGE SCALE GENOMIC DNA]</scope>
    <source>
        <strain evidence="2 3">ASD4241</strain>
    </source>
</reference>
<dbReference type="Pfam" id="PF09851">
    <property type="entry name" value="SHOCT"/>
    <property type="match status" value="1"/>
</dbReference>
<evidence type="ECO:0000313" key="3">
    <source>
        <dbReference type="Proteomes" id="UP001314681"/>
    </source>
</evidence>
<dbReference type="Proteomes" id="UP001314681">
    <property type="component" value="Unassembled WGS sequence"/>
</dbReference>
<dbReference type="InterPro" id="IPR018649">
    <property type="entry name" value="SHOCT"/>
</dbReference>
<keyword evidence="3" id="KW-1185">Reference proteome</keyword>
<accession>A0ABS6K475</accession>
<sequence>MQMANEKALAFGIAFSEVIVENLSLPDEVEEMIDEQSGIGMAGRDMNTFMQYQTARAMRDASRQEGGMAGLGAGMALGNTLAQNLSAVQPQPQAAVQNAGEQKEKSNIEQIREFKQLLDEGIITQEEFNLKKKQLLGL</sequence>
<organism evidence="2 3">
    <name type="scientific">Diplocloster modestus</name>
    <dbReference type="NCBI Taxonomy" id="2850322"/>
    <lineage>
        <taxon>Bacteria</taxon>
        <taxon>Bacillati</taxon>
        <taxon>Bacillota</taxon>
        <taxon>Clostridia</taxon>
        <taxon>Lachnospirales</taxon>
        <taxon>Lachnospiraceae</taxon>
        <taxon>Diplocloster</taxon>
    </lineage>
</organism>